<feature type="compositionally biased region" description="Acidic residues" evidence="12">
    <location>
        <begin position="446"/>
        <end position="463"/>
    </location>
</feature>
<dbReference type="InterPro" id="IPR036236">
    <property type="entry name" value="Znf_C2H2_sf"/>
</dbReference>
<evidence type="ECO:0000256" key="10">
    <source>
        <dbReference type="ARBA" id="ARBA00023242"/>
    </source>
</evidence>
<feature type="domain" description="C2H2-type" evidence="13">
    <location>
        <begin position="984"/>
        <end position="1011"/>
    </location>
</feature>
<feature type="region of interest" description="Disordered" evidence="12">
    <location>
        <begin position="722"/>
        <end position="752"/>
    </location>
</feature>
<evidence type="ECO:0000256" key="6">
    <source>
        <dbReference type="ARBA" id="ARBA00022833"/>
    </source>
</evidence>
<proteinExistence type="inferred from homology"/>
<feature type="domain" description="C2H2-type" evidence="13">
    <location>
        <begin position="956"/>
        <end position="983"/>
    </location>
</feature>
<evidence type="ECO:0000256" key="11">
    <source>
        <dbReference type="PROSITE-ProRule" id="PRU00042"/>
    </source>
</evidence>
<evidence type="ECO:0000256" key="1">
    <source>
        <dbReference type="ARBA" id="ARBA00004123"/>
    </source>
</evidence>
<reference evidence="14" key="1">
    <citation type="submission" date="2022-12" db="EMBL/GenBank/DDBJ databases">
        <title>Chromosome-level genome assembly of the bean flower thrips Megalurothrips usitatus.</title>
        <authorList>
            <person name="Ma L."/>
            <person name="Liu Q."/>
            <person name="Li H."/>
            <person name="Cai W."/>
        </authorList>
    </citation>
    <scope>NUCLEOTIDE SEQUENCE</scope>
    <source>
        <strain evidence="14">Cailab_2022a</strain>
    </source>
</reference>
<feature type="domain" description="C2H2-type" evidence="13">
    <location>
        <begin position="1069"/>
        <end position="1096"/>
    </location>
</feature>
<dbReference type="GO" id="GO:0000785">
    <property type="term" value="C:chromatin"/>
    <property type="evidence" value="ECO:0007669"/>
    <property type="project" value="UniProtKB-ARBA"/>
</dbReference>
<feature type="domain" description="C2H2-type" evidence="13">
    <location>
        <begin position="507"/>
        <end position="534"/>
    </location>
</feature>
<dbReference type="Gene3D" id="3.30.160.60">
    <property type="entry name" value="Classic Zinc Finger"/>
    <property type="match status" value="7"/>
</dbReference>
<feature type="compositionally biased region" description="Acidic residues" evidence="12">
    <location>
        <begin position="1145"/>
        <end position="1155"/>
    </location>
</feature>
<keyword evidence="8" id="KW-0238">DNA-binding</keyword>
<keyword evidence="10" id="KW-0539">Nucleus</keyword>
<keyword evidence="5 11" id="KW-0863">Zinc-finger</keyword>
<dbReference type="PANTHER" id="PTHR47772">
    <property type="entry name" value="ZINC FINGER PROTEIN 200"/>
    <property type="match status" value="1"/>
</dbReference>
<feature type="compositionally biased region" description="Low complexity" evidence="12">
    <location>
        <begin position="882"/>
        <end position="896"/>
    </location>
</feature>
<feature type="compositionally biased region" description="Basic and acidic residues" evidence="12">
    <location>
        <begin position="1156"/>
        <end position="1171"/>
    </location>
</feature>
<dbReference type="SUPFAM" id="SSF57667">
    <property type="entry name" value="beta-beta-alpha zinc fingers"/>
    <property type="match status" value="4"/>
</dbReference>
<dbReference type="PANTHER" id="PTHR47772:SF13">
    <property type="entry name" value="GASTRULA ZINC FINGER PROTEIN XLCGF49.1-LIKE-RELATED"/>
    <property type="match status" value="1"/>
</dbReference>
<feature type="domain" description="C2H2-type" evidence="13">
    <location>
        <begin position="1012"/>
        <end position="1040"/>
    </location>
</feature>
<feature type="region of interest" description="Disordered" evidence="12">
    <location>
        <begin position="1185"/>
        <end position="1214"/>
    </location>
</feature>
<feature type="compositionally biased region" description="Polar residues" evidence="12">
    <location>
        <begin position="1126"/>
        <end position="1141"/>
    </location>
</feature>
<keyword evidence="7" id="KW-0805">Transcription regulation</keyword>
<dbReference type="InterPro" id="IPR050636">
    <property type="entry name" value="C2H2-ZF_domain-containing"/>
</dbReference>
<evidence type="ECO:0000313" key="14">
    <source>
        <dbReference type="EMBL" id="KAJ1525727.1"/>
    </source>
</evidence>
<dbReference type="FunFam" id="3.30.160.60:FF:000690">
    <property type="entry name" value="Zinc finger protein 354C"/>
    <property type="match status" value="1"/>
</dbReference>
<feature type="region of interest" description="Disordered" evidence="12">
    <location>
        <begin position="612"/>
        <end position="675"/>
    </location>
</feature>
<protein>
    <recommendedName>
        <fullName evidence="13">C2H2-type domain-containing protein</fullName>
    </recommendedName>
</protein>
<dbReference type="PROSITE" id="PS50157">
    <property type="entry name" value="ZINC_FINGER_C2H2_2"/>
    <property type="match status" value="10"/>
</dbReference>
<feature type="domain" description="C2H2-type" evidence="13">
    <location>
        <begin position="904"/>
        <end position="932"/>
    </location>
</feature>
<keyword evidence="15" id="KW-1185">Reference proteome</keyword>
<keyword evidence="9" id="KW-0804">Transcription</keyword>
<keyword evidence="4" id="KW-0677">Repeat</keyword>
<dbReference type="FunFam" id="3.30.160.60:FF:001480">
    <property type="entry name" value="Si:cabz01071911.3"/>
    <property type="match status" value="1"/>
</dbReference>
<dbReference type="FunFam" id="3.30.160.60:FF:001963">
    <property type="entry name" value="Replication initiator 1"/>
    <property type="match status" value="1"/>
</dbReference>
<comment type="caution">
    <text evidence="14">The sequence shown here is derived from an EMBL/GenBank/DDBJ whole genome shotgun (WGS) entry which is preliminary data.</text>
</comment>
<evidence type="ECO:0000256" key="4">
    <source>
        <dbReference type="ARBA" id="ARBA00022737"/>
    </source>
</evidence>
<dbReference type="AlphaFoldDB" id="A0AAV7XMR8"/>
<comment type="similarity">
    <text evidence="2">Belongs to the krueppel C2H2-type zinc-finger protein family.</text>
</comment>
<dbReference type="InterPro" id="IPR013087">
    <property type="entry name" value="Znf_C2H2_type"/>
</dbReference>
<dbReference type="FunFam" id="3.30.160.60:FF:000512">
    <property type="entry name" value="zinc finger protein 197 isoform X1"/>
    <property type="match status" value="1"/>
</dbReference>
<feature type="domain" description="C2H2-type" evidence="13">
    <location>
        <begin position="1097"/>
        <end position="1124"/>
    </location>
</feature>
<feature type="region of interest" description="Disordered" evidence="12">
    <location>
        <begin position="1113"/>
        <end position="1171"/>
    </location>
</feature>
<feature type="compositionally biased region" description="Low complexity" evidence="12">
    <location>
        <begin position="1196"/>
        <end position="1210"/>
    </location>
</feature>
<evidence type="ECO:0000313" key="15">
    <source>
        <dbReference type="Proteomes" id="UP001075354"/>
    </source>
</evidence>
<dbReference type="Pfam" id="PF00096">
    <property type="entry name" value="zf-C2H2"/>
    <property type="match status" value="7"/>
</dbReference>
<dbReference type="EMBL" id="JAPTSV010000007">
    <property type="protein sequence ID" value="KAJ1525727.1"/>
    <property type="molecule type" value="Genomic_DNA"/>
</dbReference>
<evidence type="ECO:0000256" key="12">
    <source>
        <dbReference type="SAM" id="MobiDB-lite"/>
    </source>
</evidence>
<feature type="domain" description="C2H2-type" evidence="13">
    <location>
        <begin position="774"/>
        <end position="802"/>
    </location>
</feature>
<feature type="region of interest" description="Disordered" evidence="12">
    <location>
        <begin position="874"/>
        <end position="896"/>
    </location>
</feature>
<evidence type="ECO:0000256" key="5">
    <source>
        <dbReference type="ARBA" id="ARBA00022771"/>
    </source>
</evidence>
<dbReference type="GO" id="GO:0005634">
    <property type="term" value="C:nucleus"/>
    <property type="evidence" value="ECO:0007669"/>
    <property type="project" value="UniProtKB-SubCell"/>
</dbReference>
<dbReference type="GO" id="GO:0040029">
    <property type="term" value="P:epigenetic regulation of gene expression"/>
    <property type="evidence" value="ECO:0007669"/>
    <property type="project" value="UniProtKB-ARBA"/>
</dbReference>
<keyword evidence="6" id="KW-0862">Zinc</keyword>
<evidence type="ECO:0000256" key="2">
    <source>
        <dbReference type="ARBA" id="ARBA00006991"/>
    </source>
</evidence>
<sequence length="1248" mass="140859">MDETSQGSVELIEGVEMVSPHVEKLGGTIREEYLHTPCIDIHRVPGGSPGGTLLTNDLMQAHIHSEMVPEFTTHGGQEYYEHHILQEHDLADDGRHLVELHAVVEEPQNLSSPVTVVNEKGGIAAMLSAYIQTSGDMTPTHQIIIDSGDRGVKMFQQQRLPSLSSLPPLKKVLTNSTIRGRYLRTQSHHSLDEEVTLTPMTNAHHTLDGTNVIVGQHIVNGVTEDGHRLIATTDAEGNTILVEDPMTPANPRLITQDTQRILVAQDTTMGHSLATSNGTHRLATSLNGHRMLDVHTDHTTRYLTHQETSVVTSMASQRLIAQSHPVQSEIDVAEAERLLDEESPEHQMLVQEQLIHVVLDQNAQAELGVVVPTPGQRVLLQGPEGWTTLDPASCEPDTVDHDSRETTIVEMHEGMIVKHEEVDLAEGMVEEVEGLDGSADGVAEGSDCDVPVEDMNDSDYDGEGDMRTSRRSLPHKKRLSKKLRNPRKSQSQSPSQPLPKIVHAKCYKCNKCGEQFATQATYAAHRLTHNPSAKKGLSYSCEICGKVIPNQLKFFEHLKAHYEPGSGVFVEDPSSTSSDNINLENGVVLQKVPDRVVVKDDSRRIRQHIVELQQPQQQSQHAKQQMQQHNFQQMSHEQPQTHHQIAQPQNQRHVQRQVSQPQQQTLHIQRQPRHQVEHVNAVQDVNKSHHQLNTAQQAHLPQIHQLQNGRTRSLKVDQDNLHHMQQRAQQHASRQSSHQQSQQSSLDQSVMETEPAPLVPILPPVSTITGALNLSCNICGKNFRRQKTLETHLSVAHPKQEDIEQFSDPEDMMEGIREVVEAGEESEDDSESMVRLTTLTTHGSDSLSKPHSESWYPDEDLSATEADLQALQHAENEQHQTQEVIQHQANQHQQSRQTHLELTHMCELCGDAFHTKARLNQHLRVEHLELRQKGKEKNGDDDSDESPRGKKPLRRLACTQCDRVFNHRNSLVYHLRSHSGERPHQCEECGKSFFATSALKVHMRLHSGDKPYKCEFCGRNFRQWGDLKYHCTSRHSEEKQYQCEYCGKDFARKYSLIVHRRIHTGEKDYVCEFCNKKFRASSYLQNHRRIHTGEKPHRCEICDKPFRVRSDMKRHLNTHNRERQRLTGQSSTGGSRASNSKIEVGESEADVDAPDSQDHTSLHQNIHMHELDNTTTITVMKSDSEGMDILPDHSSHPQSSTTISLSSHSTDAGLQYSSERDPLELRQHQTGTTQSGQLVYVLPTSYYM</sequence>
<dbReference type="GO" id="GO:0003677">
    <property type="term" value="F:DNA binding"/>
    <property type="evidence" value="ECO:0007669"/>
    <property type="project" value="UniProtKB-KW"/>
</dbReference>
<feature type="domain" description="C2H2-type" evidence="13">
    <location>
        <begin position="1041"/>
        <end position="1068"/>
    </location>
</feature>
<feature type="region of interest" description="Disordered" evidence="12">
    <location>
        <begin position="929"/>
        <end position="951"/>
    </location>
</feature>
<dbReference type="PROSITE" id="PS00028">
    <property type="entry name" value="ZINC_FINGER_C2H2_1"/>
    <property type="match status" value="10"/>
</dbReference>
<dbReference type="Proteomes" id="UP001075354">
    <property type="component" value="Chromosome 7"/>
</dbReference>
<gene>
    <name evidence="14" type="ORF">ONE63_008935</name>
</gene>
<organism evidence="14 15">
    <name type="scientific">Megalurothrips usitatus</name>
    <name type="common">bean blossom thrips</name>
    <dbReference type="NCBI Taxonomy" id="439358"/>
    <lineage>
        <taxon>Eukaryota</taxon>
        <taxon>Metazoa</taxon>
        <taxon>Ecdysozoa</taxon>
        <taxon>Arthropoda</taxon>
        <taxon>Hexapoda</taxon>
        <taxon>Insecta</taxon>
        <taxon>Pterygota</taxon>
        <taxon>Neoptera</taxon>
        <taxon>Paraneoptera</taxon>
        <taxon>Thysanoptera</taxon>
        <taxon>Terebrantia</taxon>
        <taxon>Thripoidea</taxon>
        <taxon>Thripidae</taxon>
        <taxon>Megalurothrips</taxon>
    </lineage>
</organism>
<evidence type="ECO:0000256" key="8">
    <source>
        <dbReference type="ARBA" id="ARBA00023125"/>
    </source>
</evidence>
<feature type="compositionally biased region" description="Basic and acidic residues" evidence="12">
    <location>
        <begin position="1113"/>
        <end position="1125"/>
    </location>
</feature>
<dbReference type="FunFam" id="3.30.160.60:FF:000075">
    <property type="entry name" value="Putative zinc finger protein 536"/>
    <property type="match status" value="1"/>
</dbReference>
<feature type="domain" description="C2H2-type" evidence="13">
    <location>
        <begin position="539"/>
        <end position="566"/>
    </location>
</feature>
<accession>A0AAV7XMR8</accession>
<name>A0AAV7XMR8_9NEOP</name>
<dbReference type="GO" id="GO:0003682">
    <property type="term" value="F:chromatin binding"/>
    <property type="evidence" value="ECO:0007669"/>
    <property type="project" value="UniProtKB-ARBA"/>
</dbReference>
<feature type="compositionally biased region" description="Low complexity" evidence="12">
    <location>
        <begin position="726"/>
        <end position="745"/>
    </location>
</feature>
<evidence type="ECO:0000259" key="13">
    <source>
        <dbReference type="PROSITE" id="PS50157"/>
    </source>
</evidence>
<evidence type="ECO:0000256" key="7">
    <source>
        <dbReference type="ARBA" id="ARBA00023015"/>
    </source>
</evidence>
<evidence type="ECO:0000256" key="3">
    <source>
        <dbReference type="ARBA" id="ARBA00022723"/>
    </source>
</evidence>
<keyword evidence="3" id="KW-0479">Metal-binding</keyword>
<feature type="compositionally biased region" description="Low complexity" evidence="12">
    <location>
        <begin position="613"/>
        <end position="633"/>
    </location>
</feature>
<feature type="compositionally biased region" description="Polar residues" evidence="12">
    <location>
        <begin position="634"/>
        <end position="650"/>
    </location>
</feature>
<dbReference type="GO" id="GO:0008270">
    <property type="term" value="F:zinc ion binding"/>
    <property type="evidence" value="ECO:0007669"/>
    <property type="project" value="UniProtKB-KW"/>
</dbReference>
<comment type="subcellular location">
    <subcellularLocation>
        <location evidence="1">Nucleus</location>
    </subcellularLocation>
</comment>
<dbReference type="SMART" id="SM00355">
    <property type="entry name" value="ZnF_C2H2"/>
    <property type="match status" value="10"/>
</dbReference>
<feature type="compositionally biased region" description="Basic residues" evidence="12">
    <location>
        <begin position="469"/>
        <end position="487"/>
    </location>
</feature>
<evidence type="ECO:0000256" key="9">
    <source>
        <dbReference type="ARBA" id="ARBA00023163"/>
    </source>
</evidence>
<feature type="compositionally biased region" description="Basic and acidic residues" evidence="12">
    <location>
        <begin position="929"/>
        <end position="948"/>
    </location>
</feature>
<feature type="region of interest" description="Disordered" evidence="12">
    <location>
        <begin position="435"/>
        <end position="497"/>
    </location>
</feature>